<accession>A0A127B8Q8</accession>
<name>A0A127B8Q8_9EURY</name>
<dbReference type="InterPro" id="IPR052159">
    <property type="entry name" value="Competence_DNA_uptake"/>
</dbReference>
<feature type="domain" description="Metallo-beta-lactamase" evidence="1">
    <location>
        <begin position="31"/>
        <end position="89"/>
    </location>
</feature>
<dbReference type="EMBL" id="CP010835">
    <property type="protein sequence ID" value="AMM53741.1"/>
    <property type="molecule type" value="Genomic_DNA"/>
</dbReference>
<dbReference type="KEGG" id="pyc:TQ32_04035"/>
<organism evidence="2 3">
    <name type="scientific">Pyrococcus kukulkanii</name>
    <dbReference type="NCBI Taxonomy" id="1609559"/>
    <lineage>
        <taxon>Archaea</taxon>
        <taxon>Methanobacteriati</taxon>
        <taxon>Methanobacteriota</taxon>
        <taxon>Thermococci</taxon>
        <taxon>Thermococcales</taxon>
        <taxon>Thermococcaceae</taxon>
        <taxon>Pyrococcus</taxon>
    </lineage>
</organism>
<evidence type="ECO:0000313" key="2">
    <source>
        <dbReference type="EMBL" id="AMM53741.1"/>
    </source>
</evidence>
<reference evidence="3" key="1">
    <citation type="submission" date="2015-02" db="EMBL/GenBank/DDBJ databases">
        <title>Pyrococcus kukulkanii sp. nov., a novel hyperthermophilic archaeon isolated from a deep-sea hydrothermal vent at the Guaymas Basin.</title>
        <authorList>
            <person name="Oger P.M."/>
            <person name="Callac N."/>
            <person name="Jebbar M."/>
            <person name="Godfroy A."/>
        </authorList>
    </citation>
    <scope>NUCLEOTIDE SEQUENCE [LARGE SCALE GENOMIC DNA]</scope>
    <source>
        <strain evidence="3">NCB100</strain>
    </source>
</reference>
<evidence type="ECO:0000259" key="1">
    <source>
        <dbReference type="Pfam" id="PF00753"/>
    </source>
</evidence>
<dbReference type="Gene3D" id="3.60.15.10">
    <property type="entry name" value="Ribonuclease Z/Hydroxyacylglutathione hydrolase-like"/>
    <property type="match status" value="2"/>
</dbReference>
<dbReference type="InterPro" id="IPR036866">
    <property type="entry name" value="RibonucZ/Hydroxyglut_hydro"/>
</dbReference>
<dbReference type="Pfam" id="PF00753">
    <property type="entry name" value="Lactamase_B"/>
    <property type="match status" value="1"/>
</dbReference>
<dbReference type="PANTHER" id="PTHR30619:SF1">
    <property type="entry name" value="RECOMBINATION PROTEIN 2"/>
    <property type="match status" value="1"/>
</dbReference>
<dbReference type="Proteomes" id="UP000070587">
    <property type="component" value="Chromosome"/>
</dbReference>
<dbReference type="PANTHER" id="PTHR30619">
    <property type="entry name" value="DNA INTERNALIZATION/COMPETENCE PROTEIN COMEC/REC2"/>
    <property type="match status" value="1"/>
</dbReference>
<dbReference type="PATRIC" id="fig|1609559.3.peg.841"/>
<dbReference type="AlphaFoldDB" id="A0A127B8Q8"/>
<dbReference type="STRING" id="1609559.TQ32_04035"/>
<proteinExistence type="predicted"/>
<dbReference type="InterPro" id="IPR001279">
    <property type="entry name" value="Metallo-B-lactamas"/>
</dbReference>
<sequence>MKWFNVDFRFHNVGQGLFYTGKLKYGKASFTLVYDCGSEKVSLVNNAIARKFRRGNRVDLLIISHLHKDHANGIPYLLKRTRVRTVILPYLSPLERLIVALATPFASREYYDFLADPVTYLIDNHVERVMLVGGEEPDRRENWVPPFEEPLDLPFDGRFELMIDELPPYEKLAEYIEKEENIDTKLFEDGRVEVRNHVGVLKVSLDGIPIWTFRFFNHKVEKALPEFKDCIKKTLGKIDSKRIKDAIKDPSQRRALKHCYNKLSKNVCHLNNTSLITLHFPIFRPRAINVTFEYFNPLLCRSNFIYWRWGCPCLLLFKQSISRFPDFVQFLTGDVDLNYRFNDISQHFGLGKTITDAIVTLVPHHGSHHNWNNSLCRAITSDFWIISAGIYNRYGHPSLQTLWDICMNCKNSCVVWVNEVTYFRFRGVFEF</sequence>
<gene>
    <name evidence="2" type="ORF">TQ32_04035</name>
</gene>
<evidence type="ECO:0000313" key="3">
    <source>
        <dbReference type="Proteomes" id="UP000070587"/>
    </source>
</evidence>
<protein>
    <recommendedName>
        <fullName evidence="1">Metallo-beta-lactamase domain-containing protein</fullName>
    </recommendedName>
</protein>
<dbReference type="RefSeq" id="WP_068321314.1">
    <property type="nucleotide sequence ID" value="NZ_CP010835.1"/>
</dbReference>
<dbReference type="GeneID" id="28490976"/>
<dbReference type="SUPFAM" id="SSF56281">
    <property type="entry name" value="Metallo-hydrolase/oxidoreductase"/>
    <property type="match status" value="1"/>
</dbReference>
<dbReference type="OrthoDB" id="386744at2157"/>
<reference evidence="2 3" key="2">
    <citation type="journal article" date="2016" name="Int. J. Syst. Evol. Microbiol.">
        <title>Pyrococcus kukulkanii sp. nov., a hyperthermophilic, piezophilic archaeon isolated from a deep-sea hydrothermal vent.</title>
        <authorList>
            <person name="Callac N."/>
            <person name="Oger P."/>
            <person name="Lesongeur F."/>
            <person name="Rattray J.E."/>
            <person name="Vannier P."/>
            <person name="Michoud G."/>
            <person name="Beauverger M."/>
            <person name="Gayet N."/>
            <person name="Rouxel O."/>
            <person name="Jebbar M."/>
            <person name="Godfroy A."/>
        </authorList>
    </citation>
    <scope>NUCLEOTIDE SEQUENCE [LARGE SCALE GENOMIC DNA]</scope>
    <source>
        <strain evidence="2 3">NCB100</strain>
    </source>
</reference>